<dbReference type="PROSITE" id="PS00062">
    <property type="entry name" value="ALDOKETO_REDUCTASE_2"/>
    <property type="match status" value="1"/>
</dbReference>
<accession>A0A0N4YW34</accession>
<dbReference type="InterPro" id="IPR036812">
    <property type="entry name" value="NAD(P)_OxRdtase_dom_sf"/>
</dbReference>
<evidence type="ECO:0000256" key="6">
    <source>
        <dbReference type="PIRSR" id="PIRSR000097-3"/>
    </source>
</evidence>
<comment type="similarity">
    <text evidence="1">Belongs to the aldo/keto reductase family.</text>
</comment>
<sequence length="272" mass="30923">MSGKIRNENYLRNVVDAALSCGCRLFDTAQLYGNEAALGRNLIEFLPKYNLTRSDIFIITKIAPENQGTEAARSSVKQSLSNLQLDYIDLMLIHWPGTNIVPTADARSAELRKQTYTVLEEFHGLGVIRAIGVSNYEIRHLEMLLAHCKVPPALNQIELHPHFHQLDLLEYCKARDIAIQAYSSLGGLRYHNRLFADEDVKELAAKYAITVPQFLLSWGMSQSICVLPRSTSRQRTIENFSATHVRIDNEDVQRLLNNGKRYKVNWDPVIID</sequence>
<dbReference type="SUPFAM" id="SSF51430">
    <property type="entry name" value="NAD(P)-linked oxidoreductase"/>
    <property type="match status" value="1"/>
</dbReference>
<dbReference type="InterPro" id="IPR023210">
    <property type="entry name" value="NADP_OxRdtase_dom"/>
</dbReference>
<evidence type="ECO:0000259" key="7">
    <source>
        <dbReference type="Pfam" id="PF00248"/>
    </source>
</evidence>
<dbReference type="InterPro" id="IPR020471">
    <property type="entry name" value="AKR"/>
</dbReference>
<organism evidence="10">
    <name type="scientific">Nippostrongylus brasiliensis</name>
    <name type="common">Rat hookworm</name>
    <dbReference type="NCBI Taxonomy" id="27835"/>
    <lineage>
        <taxon>Eukaryota</taxon>
        <taxon>Metazoa</taxon>
        <taxon>Ecdysozoa</taxon>
        <taxon>Nematoda</taxon>
        <taxon>Chromadorea</taxon>
        <taxon>Rhabditida</taxon>
        <taxon>Rhabditina</taxon>
        <taxon>Rhabditomorpha</taxon>
        <taxon>Strongyloidea</taxon>
        <taxon>Heligmosomidae</taxon>
        <taxon>Nippostrongylus</taxon>
    </lineage>
</organism>
<evidence type="ECO:0000256" key="3">
    <source>
        <dbReference type="ARBA" id="ARBA00023002"/>
    </source>
</evidence>
<dbReference type="WBParaSite" id="NBR_0002145601-mRNA-1">
    <property type="protein sequence ID" value="NBR_0002145601-mRNA-1"/>
    <property type="gene ID" value="NBR_0002145601"/>
</dbReference>
<evidence type="ECO:0000256" key="2">
    <source>
        <dbReference type="ARBA" id="ARBA00022857"/>
    </source>
</evidence>
<feature type="domain" description="NADP-dependent oxidoreductase" evidence="7">
    <location>
        <begin position="7"/>
        <end position="255"/>
    </location>
</feature>
<feature type="binding site" evidence="5">
    <location>
        <position position="94"/>
    </location>
    <ligand>
        <name>substrate</name>
    </ligand>
</feature>
<feature type="site" description="Lowers pKa of active site Tyr" evidence="6">
    <location>
        <position position="61"/>
    </location>
</feature>
<keyword evidence="3" id="KW-0560">Oxidoreductase</keyword>
<dbReference type="Pfam" id="PF00248">
    <property type="entry name" value="Aldo_ket_red"/>
    <property type="match status" value="1"/>
</dbReference>
<dbReference type="PIRSF" id="PIRSF000097">
    <property type="entry name" value="AKR"/>
    <property type="match status" value="1"/>
</dbReference>
<gene>
    <name evidence="8" type="ORF">NBR_LOCUS21457</name>
</gene>
<dbReference type="PRINTS" id="PR00069">
    <property type="entry name" value="ALDKETRDTASE"/>
</dbReference>
<evidence type="ECO:0000313" key="9">
    <source>
        <dbReference type="Proteomes" id="UP000271162"/>
    </source>
</evidence>
<dbReference type="Proteomes" id="UP000271162">
    <property type="component" value="Unassembled WGS sequence"/>
</dbReference>
<evidence type="ECO:0000256" key="4">
    <source>
        <dbReference type="PIRSR" id="PIRSR000097-1"/>
    </source>
</evidence>
<dbReference type="STRING" id="27835.A0A0N4YW34"/>
<dbReference type="EMBL" id="UYSL01026362">
    <property type="protein sequence ID" value="VDL85269.1"/>
    <property type="molecule type" value="Genomic_DNA"/>
</dbReference>
<evidence type="ECO:0000256" key="5">
    <source>
        <dbReference type="PIRSR" id="PIRSR000097-2"/>
    </source>
</evidence>
<reference evidence="8 9" key="2">
    <citation type="submission" date="2018-11" db="EMBL/GenBank/DDBJ databases">
        <authorList>
            <consortium name="Pathogen Informatics"/>
        </authorList>
    </citation>
    <scope>NUCLEOTIDE SEQUENCE [LARGE SCALE GENOMIC DNA]</scope>
</reference>
<dbReference type="PANTHER" id="PTHR43827">
    <property type="entry name" value="2,5-DIKETO-D-GLUCONIC ACID REDUCTASE"/>
    <property type="match status" value="1"/>
</dbReference>
<protein>
    <submittedName>
        <fullName evidence="10">Aldo_ket_red domain-containing protein</fullName>
    </submittedName>
</protein>
<name>A0A0N4YW34_NIPBR</name>
<feature type="active site" description="Proton donor" evidence="4">
    <location>
        <position position="32"/>
    </location>
</feature>
<keyword evidence="2" id="KW-0521">NADP</keyword>
<dbReference type="FunFam" id="3.20.20.100:FF:000002">
    <property type="entry name" value="2,5-diketo-D-gluconic acid reductase A"/>
    <property type="match status" value="1"/>
</dbReference>
<dbReference type="InterPro" id="IPR018170">
    <property type="entry name" value="Aldo/ket_reductase_CS"/>
</dbReference>
<evidence type="ECO:0000256" key="1">
    <source>
        <dbReference type="ARBA" id="ARBA00007905"/>
    </source>
</evidence>
<reference evidence="10" key="1">
    <citation type="submission" date="2017-02" db="UniProtKB">
        <authorList>
            <consortium name="WormBaseParasite"/>
        </authorList>
    </citation>
    <scope>IDENTIFICATION</scope>
</reference>
<dbReference type="GO" id="GO:0016616">
    <property type="term" value="F:oxidoreductase activity, acting on the CH-OH group of donors, NAD or NADP as acceptor"/>
    <property type="evidence" value="ECO:0007669"/>
    <property type="project" value="UniProtKB-ARBA"/>
</dbReference>
<dbReference type="Gene3D" id="3.20.20.100">
    <property type="entry name" value="NADP-dependent oxidoreductase domain"/>
    <property type="match status" value="1"/>
</dbReference>
<dbReference type="PROSITE" id="PS00063">
    <property type="entry name" value="ALDOKETO_REDUCTASE_3"/>
    <property type="match status" value="1"/>
</dbReference>
<evidence type="ECO:0000313" key="8">
    <source>
        <dbReference type="EMBL" id="VDL85269.1"/>
    </source>
</evidence>
<evidence type="ECO:0000313" key="10">
    <source>
        <dbReference type="WBParaSite" id="NBR_0002145601-mRNA-1"/>
    </source>
</evidence>
<keyword evidence="9" id="KW-1185">Reference proteome</keyword>
<dbReference type="OMA" id="RHQRMNF"/>
<dbReference type="AlphaFoldDB" id="A0A0N4YW34"/>
<dbReference type="PANTHER" id="PTHR43827:SF3">
    <property type="entry name" value="NADP-DEPENDENT OXIDOREDUCTASE DOMAIN-CONTAINING PROTEIN"/>
    <property type="match status" value="1"/>
</dbReference>
<proteinExistence type="inferred from homology"/>